<dbReference type="Proteomes" id="UP001201980">
    <property type="component" value="Unassembled WGS sequence"/>
</dbReference>
<evidence type="ECO:0000313" key="2">
    <source>
        <dbReference type="EMBL" id="KAJ2907263.1"/>
    </source>
</evidence>
<name>A0AAD5RZ64_9PEZI</name>
<reference evidence="2" key="1">
    <citation type="submission" date="2022-07" db="EMBL/GenBank/DDBJ databases">
        <title>Draft genome sequence of Zalerion maritima ATCC 34329, a (micro)plastics degrading marine fungus.</title>
        <authorList>
            <person name="Paco A."/>
            <person name="Goncalves M.F.M."/>
            <person name="Rocha-Santos T.A.P."/>
            <person name="Alves A."/>
        </authorList>
    </citation>
    <scope>NUCLEOTIDE SEQUENCE</scope>
    <source>
        <strain evidence="2">ATCC 34329</strain>
    </source>
</reference>
<gene>
    <name evidence="2" type="ORF">MKZ38_006557</name>
</gene>
<evidence type="ECO:0000256" key="1">
    <source>
        <dbReference type="SAM" id="MobiDB-lite"/>
    </source>
</evidence>
<protein>
    <submittedName>
        <fullName evidence="2">Uncharacterized protein</fullName>
    </submittedName>
</protein>
<dbReference type="AlphaFoldDB" id="A0AAD5RZ64"/>
<organism evidence="2 3">
    <name type="scientific">Zalerion maritima</name>
    <dbReference type="NCBI Taxonomy" id="339359"/>
    <lineage>
        <taxon>Eukaryota</taxon>
        <taxon>Fungi</taxon>
        <taxon>Dikarya</taxon>
        <taxon>Ascomycota</taxon>
        <taxon>Pezizomycotina</taxon>
        <taxon>Sordariomycetes</taxon>
        <taxon>Lulworthiomycetidae</taxon>
        <taxon>Lulworthiales</taxon>
        <taxon>Lulworthiaceae</taxon>
        <taxon>Zalerion</taxon>
    </lineage>
</organism>
<keyword evidence="3" id="KW-1185">Reference proteome</keyword>
<evidence type="ECO:0000313" key="3">
    <source>
        <dbReference type="Proteomes" id="UP001201980"/>
    </source>
</evidence>
<sequence>MEGLAAATGEPLAASSGIQQHAPDPGRMRDLYRSLVVKSRHAGPTDLRALKLPSLDASFLSGHALRKLQFQPRPIPTGRCRPYITRFGGMITPTHWVFLTARVESDAGVAEDIELKMLILEEHRIPPGWEEVEVYLGKRALDKLGERRHATLDITGDSPSSSLPCGGSPSSSIPLPNGPTFQVVVHSPSTVQQQFQMQHHAPADTPCTTGSLNQQLPNYVRVQDRSFLETGLIETQHLHLAPPNMGMSLASTSAAPSPMPSLYSFNPCQDEGSTATSVSCPIGSERMSKFSDHVGSFFGFEPEGFYPGALDPDLAGATAVDSYQVASQHDYDPDTYQ</sequence>
<comment type="caution">
    <text evidence="2">The sequence shown here is derived from an EMBL/GenBank/DDBJ whole genome shotgun (WGS) entry which is preliminary data.</text>
</comment>
<feature type="region of interest" description="Disordered" evidence="1">
    <location>
        <begin position="1"/>
        <end position="26"/>
    </location>
</feature>
<dbReference type="EMBL" id="JAKWBI020000003">
    <property type="protein sequence ID" value="KAJ2907263.1"/>
    <property type="molecule type" value="Genomic_DNA"/>
</dbReference>
<proteinExistence type="predicted"/>
<accession>A0AAD5RZ64</accession>